<protein>
    <submittedName>
        <fullName evidence="1">(rape) hypothetical protein</fullName>
    </submittedName>
</protein>
<reference evidence="1" key="1">
    <citation type="submission" date="2021-01" db="EMBL/GenBank/DDBJ databases">
        <authorList>
            <consortium name="Genoscope - CEA"/>
            <person name="William W."/>
        </authorList>
    </citation>
    <scope>NUCLEOTIDE SEQUENCE</scope>
</reference>
<name>A0A816M8E1_BRANA</name>
<dbReference type="EMBL" id="HG994371">
    <property type="protein sequence ID" value="CAF1982967.1"/>
    <property type="molecule type" value="Genomic_DNA"/>
</dbReference>
<organism evidence="1">
    <name type="scientific">Brassica napus</name>
    <name type="common">Rape</name>
    <dbReference type="NCBI Taxonomy" id="3708"/>
    <lineage>
        <taxon>Eukaryota</taxon>
        <taxon>Viridiplantae</taxon>
        <taxon>Streptophyta</taxon>
        <taxon>Embryophyta</taxon>
        <taxon>Tracheophyta</taxon>
        <taxon>Spermatophyta</taxon>
        <taxon>Magnoliopsida</taxon>
        <taxon>eudicotyledons</taxon>
        <taxon>Gunneridae</taxon>
        <taxon>Pentapetalae</taxon>
        <taxon>rosids</taxon>
        <taxon>malvids</taxon>
        <taxon>Brassicales</taxon>
        <taxon>Brassicaceae</taxon>
        <taxon>Brassiceae</taxon>
        <taxon>Brassica</taxon>
    </lineage>
</organism>
<accession>A0A816M8E1</accession>
<sequence>MEIYLYSLTTERYYSTILTRKYWCVEVHQKDHSSSLLERERS</sequence>
<dbReference type="AlphaFoldDB" id="A0A816M8E1"/>
<proteinExistence type="predicted"/>
<gene>
    <name evidence="1" type="ORF">DARMORV10_C07P23540.1</name>
</gene>
<evidence type="ECO:0000313" key="1">
    <source>
        <dbReference type="EMBL" id="CAF1982967.1"/>
    </source>
</evidence>
<dbReference type="Proteomes" id="UP001295469">
    <property type="component" value="Chromosome C07"/>
</dbReference>